<keyword evidence="9" id="KW-1185">Reference proteome</keyword>
<evidence type="ECO:0000256" key="2">
    <source>
        <dbReference type="ARBA" id="ARBA00007977"/>
    </source>
</evidence>
<evidence type="ECO:0000256" key="1">
    <source>
        <dbReference type="ARBA" id="ARBA00004651"/>
    </source>
</evidence>
<proteinExistence type="inferred from homology"/>
<keyword evidence="5 7" id="KW-1133">Transmembrane helix</keyword>
<accession>A0ABR6EQK1</accession>
<gene>
    <name evidence="8" type="ORF">GL263_25440</name>
</gene>
<reference evidence="9" key="1">
    <citation type="journal article" date="2020" name="Syst. Appl. Microbiol.">
        <title>Streptomyces alkaliterrae sp. nov., isolated from an alkaline soil, and emended descriptions of Streptomyces alkaliphilus, Streptomyces calidiresistens and Streptomyces durbertensis.</title>
        <authorList>
            <person name="Swiecimska M."/>
            <person name="Golinska P."/>
            <person name="Nouioui I."/>
            <person name="Wypij M."/>
            <person name="Rai M."/>
            <person name="Sangal V."/>
            <person name="Goodfellow M."/>
        </authorList>
    </citation>
    <scope>NUCLEOTIDE SEQUENCE [LARGE SCALE GENOMIC DNA]</scope>
    <source>
        <strain evidence="9">DSM 104538</strain>
    </source>
</reference>
<name>A0ABR6EQK1_9ACTN</name>
<comment type="similarity">
    <text evidence="2">Belongs to the UPF0324 family.</text>
</comment>
<keyword evidence="4 7" id="KW-0812">Transmembrane</keyword>
<feature type="transmembrane region" description="Helical" evidence="7">
    <location>
        <begin position="56"/>
        <end position="78"/>
    </location>
</feature>
<evidence type="ECO:0000313" key="8">
    <source>
        <dbReference type="EMBL" id="MBB1246869.1"/>
    </source>
</evidence>
<comment type="subcellular location">
    <subcellularLocation>
        <location evidence="1">Cell membrane</location>
        <topology evidence="1">Multi-pass membrane protein</topology>
    </subcellularLocation>
</comment>
<evidence type="ECO:0000256" key="6">
    <source>
        <dbReference type="ARBA" id="ARBA00023136"/>
    </source>
</evidence>
<dbReference type="RefSeq" id="WP_182858092.1">
    <property type="nucleotide sequence ID" value="NZ_WMLF01000644.1"/>
</dbReference>
<dbReference type="EMBL" id="WMLF01000644">
    <property type="protein sequence ID" value="MBB1246869.1"/>
    <property type="molecule type" value="Genomic_DNA"/>
</dbReference>
<evidence type="ECO:0000313" key="9">
    <source>
        <dbReference type="Proteomes" id="UP000766698"/>
    </source>
</evidence>
<dbReference type="Proteomes" id="UP000766698">
    <property type="component" value="Unassembled WGS sequence"/>
</dbReference>
<feature type="non-terminal residue" evidence="8">
    <location>
        <position position="1"/>
    </location>
</feature>
<feature type="transmembrane region" description="Helical" evidence="7">
    <location>
        <begin position="28"/>
        <end position="49"/>
    </location>
</feature>
<dbReference type="InterPro" id="IPR018383">
    <property type="entry name" value="UPF0324_pro"/>
</dbReference>
<protein>
    <submittedName>
        <fullName evidence="8">Sulfate exporter family transporter</fullName>
    </submittedName>
</protein>
<evidence type="ECO:0000256" key="3">
    <source>
        <dbReference type="ARBA" id="ARBA00022475"/>
    </source>
</evidence>
<evidence type="ECO:0000256" key="4">
    <source>
        <dbReference type="ARBA" id="ARBA00022692"/>
    </source>
</evidence>
<dbReference type="Pfam" id="PF03601">
    <property type="entry name" value="Cons_hypoth698"/>
    <property type="match status" value="1"/>
</dbReference>
<evidence type="ECO:0000256" key="5">
    <source>
        <dbReference type="ARBA" id="ARBA00022989"/>
    </source>
</evidence>
<keyword evidence="6 7" id="KW-0472">Membrane</keyword>
<comment type="caution">
    <text evidence="8">The sequence shown here is derived from an EMBL/GenBank/DDBJ whole genome shotgun (WGS) entry which is preliminary data.</text>
</comment>
<organism evidence="8 9">
    <name type="scientific">Streptomyces durbertensis</name>
    <dbReference type="NCBI Taxonomy" id="2448886"/>
    <lineage>
        <taxon>Bacteria</taxon>
        <taxon>Bacillati</taxon>
        <taxon>Actinomycetota</taxon>
        <taxon>Actinomycetes</taxon>
        <taxon>Kitasatosporales</taxon>
        <taxon>Streptomycetaceae</taxon>
        <taxon>Streptomyces</taxon>
    </lineage>
</organism>
<sequence>FILGFLAAVALRSTGVLPDPLLAAAHTAQELLLAAALFALGSAVHLPTLTRTGARVAALGLTAWLLIAGVSLTAVQLLP</sequence>
<keyword evidence="3" id="KW-1003">Cell membrane</keyword>
<evidence type="ECO:0000256" key="7">
    <source>
        <dbReference type="SAM" id="Phobius"/>
    </source>
</evidence>